<dbReference type="Gene3D" id="3.10.450.50">
    <property type="match status" value="1"/>
</dbReference>
<evidence type="ECO:0000313" key="1">
    <source>
        <dbReference type="EMBL" id="QQL49829.1"/>
    </source>
</evidence>
<dbReference type="Pfam" id="PF12893">
    <property type="entry name" value="Lumazine_bd_2"/>
    <property type="match status" value="1"/>
</dbReference>
<protein>
    <submittedName>
        <fullName evidence="1">Nuclear transport factor 2 family protein</fullName>
    </submittedName>
</protein>
<keyword evidence="2" id="KW-1185">Reference proteome</keyword>
<dbReference type="AlphaFoldDB" id="A0A6I4HVI1"/>
<reference evidence="1 2" key="1">
    <citation type="submission" date="2020-12" db="EMBL/GenBank/DDBJ databases">
        <title>HMF7856_wgs.fasta genome submission.</title>
        <authorList>
            <person name="Kang H."/>
            <person name="Kim H."/>
            <person name="Joh K."/>
        </authorList>
    </citation>
    <scope>NUCLEOTIDE SEQUENCE [LARGE SCALE GENOMIC DNA]</scope>
    <source>
        <strain evidence="1 2">HMF7856</strain>
    </source>
</reference>
<organism evidence="1 2">
    <name type="scientific">Mucilaginibacter ginkgonis</name>
    <dbReference type="NCBI Taxonomy" id="2682091"/>
    <lineage>
        <taxon>Bacteria</taxon>
        <taxon>Pseudomonadati</taxon>
        <taxon>Bacteroidota</taxon>
        <taxon>Sphingobacteriia</taxon>
        <taxon>Sphingobacteriales</taxon>
        <taxon>Sphingobacteriaceae</taxon>
        <taxon>Mucilaginibacter</taxon>
    </lineage>
</organism>
<dbReference type="KEGG" id="mgik:GO620_016940"/>
<gene>
    <name evidence="1" type="ORF">GO620_016940</name>
</gene>
<evidence type="ECO:0000313" key="2">
    <source>
        <dbReference type="Proteomes" id="UP000429232"/>
    </source>
</evidence>
<dbReference type="RefSeq" id="WP_157523460.1">
    <property type="nucleotide sequence ID" value="NZ_CP066775.1"/>
</dbReference>
<dbReference type="Proteomes" id="UP000429232">
    <property type="component" value="Chromosome"/>
</dbReference>
<dbReference type="EMBL" id="CP066775">
    <property type="protein sequence ID" value="QQL49829.1"/>
    <property type="molecule type" value="Genomic_DNA"/>
</dbReference>
<accession>A0A6I4HVI1</accession>
<dbReference type="InterPro" id="IPR032710">
    <property type="entry name" value="NTF2-like_dom_sf"/>
</dbReference>
<name>A0A6I4HVI1_9SPHI</name>
<proteinExistence type="predicted"/>
<dbReference type="SUPFAM" id="SSF54427">
    <property type="entry name" value="NTF2-like"/>
    <property type="match status" value="1"/>
</dbReference>
<sequence length="142" mass="15820">MKTLKIAFIALTLFTTSLTVGAATKEDVSPSGQYKVINTYVDAITRGRLTGFDGVTDNSAKFKVLRNNQIQSFTKDDMISYLKENEGREQQCTIATEVVSSNDDVAVIKVEQKYAGLTRTNYVTLANNGKEWKITDVYSIFK</sequence>
<dbReference type="InterPro" id="IPR039437">
    <property type="entry name" value="FrzH/put_lumazine-bd"/>
</dbReference>